<keyword evidence="3 5" id="KW-1133">Transmembrane helix</keyword>
<evidence type="ECO:0000313" key="7">
    <source>
        <dbReference type="Proteomes" id="UP001523369"/>
    </source>
</evidence>
<feature type="transmembrane region" description="Helical" evidence="5">
    <location>
        <begin position="221"/>
        <end position="241"/>
    </location>
</feature>
<comment type="subcellular location">
    <subcellularLocation>
        <location evidence="1">Membrane</location>
        <topology evidence="1">Multi-pass membrane protein</topology>
    </subcellularLocation>
</comment>
<evidence type="ECO:0000313" key="6">
    <source>
        <dbReference type="EMBL" id="MCO8273962.1"/>
    </source>
</evidence>
<accession>A0ABT1DSZ4</accession>
<dbReference type="RefSeq" id="WP_253240040.1">
    <property type="nucleotide sequence ID" value="NZ_JAMYJR010000028.1"/>
</dbReference>
<evidence type="ECO:0000256" key="2">
    <source>
        <dbReference type="ARBA" id="ARBA00022692"/>
    </source>
</evidence>
<feature type="transmembrane region" description="Helical" evidence="5">
    <location>
        <begin position="248"/>
        <end position="269"/>
    </location>
</feature>
<keyword evidence="7" id="KW-1185">Reference proteome</keyword>
<gene>
    <name evidence="6" type="ORF">M1L60_25515</name>
</gene>
<evidence type="ECO:0000256" key="4">
    <source>
        <dbReference type="ARBA" id="ARBA00023136"/>
    </source>
</evidence>
<dbReference type="InterPro" id="IPR052951">
    <property type="entry name" value="Tellurite_res_ion_channel"/>
</dbReference>
<feature type="transmembrane region" description="Helical" evidence="5">
    <location>
        <begin position="162"/>
        <end position="186"/>
    </location>
</feature>
<evidence type="ECO:0000256" key="3">
    <source>
        <dbReference type="ARBA" id="ARBA00022989"/>
    </source>
</evidence>
<reference evidence="6 7" key="1">
    <citation type="submission" date="2022-06" db="EMBL/GenBank/DDBJ databases">
        <title>New Species of the Genus Actinoplanes, ActinopZanes ferrugineus.</title>
        <authorList>
            <person name="Ding P."/>
        </authorList>
    </citation>
    <scope>NUCLEOTIDE SEQUENCE [LARGE SCALE GENOMIC DNA]</scope>
    <source>
        <strain evidence="6 7">TRM88003</strain>
    </source>
</reference>
<keyword evidence="4 5" id="KW-0472">Membrane</keyword>
<feature type="transmembrane region" description="Helical" evidence="5">
    <location>
        <begin position="281"/>
        <end position="300"/>
    </location>
</feature>
<sequence>MTSPRIPLNTFAIGFGLAGLAEAWSAAAPTLALPGWLPQVFWSIAAVAWLWLLTAHLVRGLRATQRLRDQLRHPAQGPLAALVPVIALLLGADLSRYAFTAGRIVVVVALVAAALFAGWLIGTWLQGDLELEAVHGGYLLPTVAAGLVGADAAAAVDLRLVGWAAFGVGVFFWVMMTTLIVLRIIVRPALPDALTPTLAILLAPPPVAGLAWFALAGPSAGAAPAALAGLGVVLALTQVALLPRYRRLTFSLGFWSFTFPAAAAAAFTFEWLEIETAPGRQAITAVLLIALTAFVGVLAVRSIQARTTALRTLTAANEKDAVPVVVR</sequence>
<dbReference type="PANTHER" id="PTHR37955">
    <property type="entry name" value="TELLURITE RESISTANCE PROTEIN TEHA"/>
    <property type="match status" value="1"/>
</dbReference>
<name>A0ABT1DSZ4_9ACTN</name>
<comment type="caution">
    <text evidence="6">The sequence shown here is derived from an EMBL/GenBank/DDBJ whole genome shotgun (WGS) entry which is preliminary data.</text>
</comment>
<dbReference type="InterPro" id="IPR038665">
    <property type="entry name" value="Voltage-dep_anion_channel_sf"/>
</dbReference>
<feature type="transmembrane region" description="Helical" evidence="5">
    <location>
        <begin position="198"/>
        <end position="215"/>
    </location>
</feature>
<keyword evidence="2 5" id="KW-0812">Transmembrane</keyword>
<feature type="transmembrane region" description="Helical" evidence="5">
    <location>
        <begin position="41"/>
        <end position="58"/>
    </location>
</feature>
<dbReference type="InterPro" id="IPR004695">
    <property type="entry name" value="SLAC1/Mae1/Ssu1/TehA"/>
</dbReference>
<evidence type="ECO:0000256" key="1">
    <source>
        <dbReference type="ARBA" id="ARBA00004141"/>
    </source>
</evidence>
<protein>
    <submittedName>
        <fullName evidence="6">Transporter</fullName>
    </submittedName>
</protein>
<dbReference type="Gene3D" id="1.50.10.150">
    <property type="entry name" value="Voltage-dependent anion channel"/>
    <property type="match status" value="1"/>
</dbReference>
<feature type="transmembrane region" description="Helical" evidence="5">
    <location>
        <begin position="104"/>
        <end position="125"/>
    </location>
</feature>
<organism evidence="6 7">
    <name type="scientific">Paractinoplanes aksuensis</name>
    <dbReference type="NCBI Taxonomy" id="2939490"/>
    <lineage>
        <taxon>Bacteria</taxon>
        <taxon>Bacillati</taxon>
        <taxon>Actinomycetota</taxon>
        <taxon>Actinomycetes</taxon>
        <taxon>Micromonosporales</taxon>
        <taxon>Micromonosporaceae</taxon>
        <taxon>Paractinoplanes</taxon>
    </lineage>
</organism>
<evidence type="ECO:0000256" key="5">
    <source>
        <dbReference type="SAM" id="Phobius"/>
    </source>
</evidence>
<dbReference type="PANTHER" id="PTHR37955:SF1">
    <property type="entry name" value="DEP DOMAIN-CONTAINING PROTEIN"/>
    <property type="match status" value="1"/>
</dbReference>
<dbReference type="Proteomes" id="UP001523369">
    <property type="component" value="Unassembled WGS sequence"/>
</dbReference>
<proteinExistence type="predicted"/>
<dbReference type="Pfam" id="PF03595">
    <property type="entry name" value="SLAC1"/>
    <property type="match status" value="1"/>
</dbReference>
<dbReference type="EMBL" id="JAMYJR010000028">
    <property type="protein sequence ID" value="MCO8273962.1"/>
    <property type="molecule type" value="Genomic_DNA"/>
</dbReference>